<sequence length="467" mass="53058">MVCYMCLFVILLCVQVGESQYFKLYRDGTYDFNYHTSGGQHRSEVRYADGTILGKYAYITPVGQKIDVEYSAGKHGYKEKRKISKVGIKKTGLKLKIQTQPTFGYGHAPFLPSSAQSQILESVKQFPVFRPHIGNNELNSHSKKELKYQNLNLSPVYIHPSTQKPPINRNYPSEDENEHFDFDPTTKSTSVHFNPTTHKPDELLWIPSAIIKKPRMPPVPIWMKPTTEDFRKMFTTTEKPLSVVLPPPSFIFRQPLRRPVPMALSHKPSATTEKPTGPTQAMNDTDDDAPCFKIPVPLKNNSRVSVNLLGSSGIVNLKPFELLTHRLQREDVSKSPSIRLRAVMTPPKPKVQQFLPSNGFSVFPGLLESQKRLNTNVNLDQNQENNPSQHISSSIITIHDRPRSQQSQPHSADSEIVPFSATNNRLFNANPYNSKFQVPIFYNFQEKMPLQPFDFINSAGNIQPRKD</sequence>
<dbReference type="EMBL" id="JH431715">
    <property type="status" value="NOT_ANNOTATED_CDS"/>
    <property type="molecule type" value="Genomic_DNA"/>
</dbReference>
<keyword evidence="3" id="KW-0732">Signal</keyword>
<evidence type="ECO:0000256" key="1">
    <source>
        <dbReference type="ARBA" id="ARBA00022460"/>
    </source>
</evidence>
<keyword evidence="5" id="KW-1185">Reference proteome</keyword>
<accession>T1IZG8</accession>
<dbReference type="HOGENOM" id="CLU_585712_0_0_1"/>
<dbReference type="PANTHER" id="PTHR10380">
    <property type="entry name" value="CUTICLE PROTEIN"/>
    <property type="match status" value="1"/>
</dbReference>
<dbReference type="InterPro" id="IPR050468">
    <property type="entry name" value="Cuticle_Struct_Prot"/>
</dbReference>
<dbReference type="Pfam" id="PF00379">
    <property type="entry name" value="Chitin_bind_4"/>
    <property type="match status" value="1"/>
</dbReference>
<reference evidence="4" key="2">
    <citation type="submission" date="2015-02" db="UniProtKB">
        <authorList>
            <consortium name="EnsemblMetazoa"/>
        </authorList>
    </citation>
    <scope>IDENTIFICATION</scope>
</reference>
<dbReference type="AlphaFoldDB" id="T1IZG8"/>
<reference evidence="5" key="1">
    <citation type="submission" date="2011-05" db="EMBL/GenBank/DDBJ databases">
        <authorList>
            <person name="Richards S.R."/>
            <person name="Qu J."/>
            <person name="Jiang H."/>
            <person name="Jhangiani S.N."/>
            <person name="Agravi P."/>
            <person name="Goodspeed R."/>
            <person name="Gross S."/>
            <person name="Mandapat C."/>
            <person name="Jackson L."/>
            <person name="Mathew T."/>
            <person name="Pu L."/>
            <person name="Thornton R."/>
            <person name="Saada N."/>
            <person name="Wilczek-Boney K.B."/>
            <person name="Lee S."/>
            <person name="Kovar C."/>
            <person name="Wu Y."/>
            <person name="Scherer S.E."/>
            <person name="Worley K.C."/>
            <person name="Muzny D.M."/>
            <person name="Gibbs R."/>
        </authorList>
    </citation>
    <scope>NUCLEOTIDE SEQUENCE</scope>
    <source>
        <strain evidence="5">Brora</strain>
    </source>
</reference>
<dbReference type="GO" id="GO:0008010">
    <property type="term" value="F:structural constituent of chitin-based larval cuticle"/>
    <property type="evidence" value="ECO:0007669"/>
    <property type="project" value="TreeGrafter"/>
</dbReference>
<feature type="chain" id="PRO_5004579719" evidence="3">
    <location>
        <begin position="20"/>
        <end position="467"/>
    </location>
</feature>
<evidence type="ECO:0000313" key="4">
    <source>
        <dbReference type="EnsemblMetazoa" id="SMAR006643-PA"/>
    </source>
</evidence>
<evidence type="ECO:0000256" key="3">
    <source>
        <dbReference type="SAM" id="SignalP"/>
    </source>
</evidence>
<dbReference type="PANTHER" id="PTHR10380:SF173">
    <property type="entry name" value="CUTICULAR PROTEIN 47EF, ISOFORM C-RELATED"/>
    <property type="match status" value="1"/>
</dbReference>
<dbReference type="InterPro" id="IPR000618">
    <property type="entry name" value="Insect_cuticle"/>
</dbReference>
<dbReference type="GO" id="GO:0062129">
    <property type="term" value="C:chitin-based extracellular matrix"/>
    <property type="evidence" value="ECO:0007669"/>
    <property type="project" value="TreeGrafter"/>
</dbReference>
<feature type="signal peptide" evidence="3">
    <location>
        <begin position="1"/>
        <end position="19"/>
    </location>
</feature>
<dbReference type="PROSITE" id="PS51155">
    <property type="entry name" value="CHIT_BIND_RR_2"/>
    <property type="match status" value="1"/>
</dbReference>
<proteinExistence type="predicted"/>
<dbReference type="OMA" id="XPSIVEI"/>
<evidence type="ECO:0000256" key="2">
    <source>
        <dbReference type="PROSITE-ProRule" id="PRU00497"/>
    </source>
</evidence>
<name>T1IZG8_STRMM</name>
<dbReference type="Proteomes" id="UP000014500">
    <property type="component" value="Unassembled WGS sequence"/>
</dbReference>
<keyword evidence="1 2" id="KW-0193">Cuticle</keyword>
<protein>
    <submittedName>
        <fullName evidence="4">Uncharacterized protein</fullName>
    </submittedName>
</protein>
<dbReference type="EnsemblMetazoa" id="SMAR006643-RA">
    <property type="protein sequence ID" value="SMAR006643-PA"/>
    <property type="gene ID" value="SMAR006643"/>
</dbReference>
<organism evidence="4 5">
    <name type="scientific">Strigamia maritima</name>
    <name type="common">European centipede</name>
    <name type="synonym">Geophilus maritimus</name>
    <dbReference type="NCBI Taxonomy" id="126957"/>
    <lineage>
        <taxon>Eukaryota</taxon>
        <taxon>Metazoa</taxon>
        <taxon>Ecdysozoa</taxon>
        <taxon>Arthropoda</taxon>
        <taxon>Myriapoda</taxon>
        <taxon>Chilopoda</taxon>
        <taxon>Pleurostigmophora</taxon>
        <taxon>Geophilomorpha</taxon>
        <taxon>Linotaeniidae</taxon>
        <taxon>Strigamia</taxon>
    </lineage>
</organism>
<evidence type="ECO:0000313" key="5">
    <source>
        <dbReference type="Proteomes" id="UP000014500"/>
    </source>
</evidence>